<protein>
    <submittedName>
        <fullName evidence="1">Uncharacterized protein</fullName>
    </submittedName>
</protein>
<comment type="caution">
    <text evidence="1">The sequence shown here is derived from an EMBL/GenBank/DDBJ whole genome shotgun (WGS) entry which is preliminary data.</text>
</comment>
<dbReference type="AlphaFoldDB" id="A0A0F9FHW7"/>
<proteinExistence type="predicted"/>
<name>A0A0F9FHW7_9ZZZZ</name>
<sequence length="51" mass="5899">MAKCEHKLIEYAEDFISGLWLIRCIGCGLCTSEHPTREEAKAEWETKKVED</sequence>
<evidence type="ECO:0000313" key="1">
    <source>
        <dbReference type="EMBL" id="KKL56830.1"/>
    </source>
</evidence>
<dbReference type="EMBL" id="LAZR01030362">
    <property type="protein sequence ID" value="KKL56830.1"/>
    <property type="molecule type" value="Genomic_DNA"/>
</dbReference>
<accession>A0A0F9FHW7</accession>
<gene>
    <name evidence="1" type="ORF">LCGC14_2241500</name>
</gene>
<organism evidence="1">
    <name type="scientific">marine sediment metagenome</name>
    <dbReference type="NCBI Taxonomy" id="412755"/>
    <lineage>
        <taxon>unclassified sequences</taxon>
        <taxon>metagenomes</taxon>
        <taxon>ecological metagenomes</taxon>
    </lineage>
</organism>
<reference evidence="1" key="1">
    <citation type="journal article" date="2015" name="Nature">
        <title>Complex archaea that bridge the gap between prokaryotes and eukaryotes.</title>
        <authorList>
            <person name="Spang A."/>
            <person name="Saw J.H."/>
            <person name="Jorgensen S.L."/>
            <person name="Zaremba-Niedzwiedzka K."/>
            <person name="Martijn J."/>
            <person name="Lind A.E."/>
            <person name="van Eijk R."/>
            <person name="Schleper C."/>
            <person name="Guy L."/>
            <person name="Ettema T.J."/>
        </authorList>
    </citation>
    <scope>NUCLEOTIDE SEQUENCE</scope>
</reference>